<accession>A0A0D0BDX0</accession>
<dbReference type="HOGENOM" id="CLU_055652_0_0_1"/>
<name>A0A0D0BDX0_9AGAR</name>
<reference evidence="1 2" key="1">
    <citation type="submission" date="2014-04" db="EMBL/GenBank/DDBJ databases">
        <title>Evolutionary Origins and Diversification of the Mycorrhizal Mutualists.</title>
        <authorList>
            <consortium name="DOE Joint Genome Institute"/>
            <consortium name="Mycorrhizal Genomics Consortium"/>
            <person name="Kohler A."/>
            <person name="Kuo A."/>
            <person name="Nagy L.G."/>
            <person name="Floudas D."/>
            <person name="Copeland A."/>
            <person name="Barry K.W."/>
            <person name="Cichocki N."/>
            <person name="Veneault-Fourrey C."/>
            <person name="LaButti K."/>
            <person name="Lindquist E.A."/>
            <person name="Lipzen A."/>
            <person name="Lundell T."/>
            <person name="Morin E."/>
            <person name="Murat C."/>
            <person name="Riley R."/>
            <person name="Ohm R."/>
            <person name="Sun H."/>
            <person name="Tunlid A."/>
            <person name="Henrissat B."/>
            <person name="Grigoriev I.V."/>
            <person name="Hibbett D.S."/>
            <person name="Martin F."/>
        </authorList>
    </citation>
    <scope>NUCLEOTIDE SEQUENCE [LARGE SCALE GENOMIC DNA]</scope>
    <source>
        <strain evidence="1 2">FD-317 M1</strain>
    </source>
</reference>
<evidence type="ECO:0000313" key="1">
    <source>
        <dbReference type="EMBL" id="KIK52791.1"/>
    </source>
</evidence>
<sequence length="267" mass="30189">MNFSYSPLASSDSPQEDICHAQCTHNKLESRAWKYIVYSSMLAALCFTLRSITSLTWGASSQLVLLRPDPYIGLGIATIGIESPPLKPVINLPIAVAQVNQAEQKQIYHEFLKRLTPYGMVYPLDKNITVTKVMSTVMQFRTIDYGMETCQLIADMPSFQDLLKHKKHKLYQLPSGADTLVDIWTLDATEELDVTKLSFATKPRRIARVGQWNVTLGYETLLSPKIPCPSRSILAFELACATEKCDIIMRQDEYPPFMAVYIKQTQE</sequence>
<dbReference type="EMBL" id="KN834837">
    <property type="protein sequence ID" value="KIK52791.1"/>
    <property type="molecule type" value="Genomic_DNA"/>
</dbReference>
<dbReference type="OrthoDB" id="3350619at2759"/>
<dbReference type="AlphaFoldDB" id="A0A0D0BDX0"/>
<keyword evidence="2" id="KW-1185">Reference proteome</keyword>
<evidence type="ECO:0008006" key="3">
    <source>
        <dbReference type="Google" id="ProtNLM"/>
    </source>
</evidence>
<gene>
    <name evidence="1" type="ORF">GYMLUDRAFT_49750</name>
</gene>
<evidence type="ECO:0000313" key="2">
    <source>
        <dbReference type="Proteomes" id="UP000053593"/>
    </source>
</evidence>
<proteinExistence type="predicted"/>
<organism evidence="1 2">
    <name type="scientific">Collybiopsis luxurians FD-317 M1</name>
    <dbReference type="NCBI Taxonomy" id="944289"/>
    <lineage>
        <taxon>Eukaryota</taxon>
        <taxon>Fungi</taxon>
        <taxon>Dikarya</taxon>
        <taxon>Basidiomycota</taxon>
        <taxon>Agaricomycotina</taxon>
        <taxon>Agaricomycetes</taxon>
        <taxon>Agaricomycetidae</taxon>
        <taxon>Agaricales</taxon>
        <taxon>Marasmiineae</taxon>
        <taxon>Omphalotaceae</taxon>
        <taxon>Collybiopsis</taxon>
        <taxon>Collybiopsis luxurians</taxon>
    </lineage>
</organism>
<dbReference type="Proteomes" id="UP000053593">
    <property type="component" value="Unassembled WGS sequence"/>
</dbReference>
<protein>
    <recommendedName>
        <fullName evidence="3">Ubiquitin 3 binding protein But2 C-terminal domain-containing protein</fullName>
    </recommendedName>
</protein>